<gene>
    <name evidence="2" type="ORF">A3Q56_05842</name>
</gene>
<accession>A0A177AZ31</accession>
<dbReference type="AlphaFoldDB" id="A0A177AZ31"/>
<name>A0A177AZ31_9BILA</name>
<proteinExistence type="predicted"/>
<dbReference type="OrthoDB" id="5837849at2759"/>
<reference evidence="2 3" key="1">
    <citation type="submission" date="2016-04" db="EMBL/GenBank/DDBJ databases">
        <title>The genome of Intoshia linei affirms orthonectids as highly simplified spiralians.</title>
        <authorList>
            <person name="Mikhailov K.V."/>
            <person name="Slusarev G.S."/>
            <person name="Nikitin M.A."/>
            <person name="Logacheva M.D."/>
            <person name="Penin A."/>
            <person name="Aleoshin V."/>
            <person name="Panchin Y.V."/>
        </authorList>
    </citation>
    <scope>NUCLEOTIDE SEQUENCE [LARGE SCALE GENOMIC DNA]</scope>
    <source>
        <strain evidence="2">Intl2013</strain>
        <tissue evidence="2">Whole animal</tissue>
    </source>
</reference>
<evidence type="ECO:0000313" key="2">
    <source>
        <dbReference type="EMBL" id="OAF66434.1"/>
    </source>
</evidence>
<dbReference type="PANTHER" id="PTHR46551">
    <property type="entry name" value="SAP DOMAIN-CONTAINING RIBONUCLEOPROTEIN"/>
    <property type="match status" value="1"/>
</dbReference>
<dbReference type="GO" id="GO:0016973">
    <property type="term" value="P:poly(A)+ mRNA export from nucleus"/>
    <property type="evidence" value="ECO:0007669"/>
    <property type="project" value="TreeGrafter"/>
</dbReference>
<evidence type="ECO:0000256" key="1">
    <source>
        <dbReference type="ARBA" id="ARBA00022553"/>
    </source>
</evidence>
<organism evidence="2 3">
    <name type="scientific">Intoshia linei</name>
    <dbReference type="NCBI Taxonomy" id="1819745"/>
    <lineage>
        <taxon>Eukaryota</taxon>
        <taxon>Metazoa</taxon>
        <taxon>Spiralia</taxon>
        <taxon>Lophotrochozoa</taxon>
        <taxon>Mesozoa</taxon>
        <taxon>Orthonectida</taxon>
        <taxon>Rhopaluridae</taxon>
        <taxon>Intoshia</taxon>
    </lineage>
</organism>
<dbReference type="EMBL" id="LWCA01000933">
    <property type="protein sequence ID" value="OAF66434.1"/>
    <property type="molecule type" value="Genomic_DNA"/>
</dbReference>
<keyword evidence="3" id="KW-1185">Reference proteome</keyword>
<sequence>MTKIVKKKKKVVKRGVKATKITKEVIPQDTEDGSEINISEPLLDLDSTELTLEDNIDEPSELPEKVIQPTEITETDLTPSVQTALEIEVTEDEMPDNETTKTCEITETERIKKRCERFNFISDSERKRMRLERFGGTNNVAVNIDLLKKRAERFGVVTSPVLIKEIDEEKLKKRREKYGLTEKLSIDQKKIDRMKRFSNTGTKDSTVET</sequence>
<dbReference type="GO" id="GO:0005634">
    <property type="term" value="C:nucleus"/>
    <property type="evidence" value="ECO:0007669"/>
    <property type="project" value="TreeGrafter"/>
</dbReference>
<dbReference type="Proteomes" id="UP000078046">
    <property type="component" value="Unassembled WGS sequence"/>
</dbReference>
<dbReference type="InterPro" id="IPR052240">
    <property type="entry name" value="SAP_domain_ribonucleoprotein"/>
</dbReference>
<protein>
    <submittedName>
        <fullName evidence="2">Nuclear protein Hcc-1</fullName>
    </submittedName>
</protein>
<evidence type="ECO:0000313" key="3">
    <source>
        <dbReference type="Proteomes" id="UP000078046"/>
    </source>
</evidence>
<dbReference type="PANTHER" id="PTHR46551:SF1">
    <property type="entry name" value="SAP DOMAIN-CONTAINING RIBONUCLEOPROTEIN"/>
    <property type="match status" value="1"/>
</dbReference>
<keyword evidence="1" id="KW-0597">Phosphoprotein</keyword>
<comment type="caution">
    <text evidence="2">The sequence shown here is derived from an EMBL/GenBank/DDBJ whole genome shotgun (WGS) entry which is preliminary data.</text>
</comment>